<dbReference type="PROSITE" id="PS50053">
    <property type="entry name" value="UBIQUITIN_2"/>
    <property type="match status" value="1"/>
</dbReference>
<dbReference type="InterPro" id="IPR050158">
    <property type="entry name" value="Ubiquitin_ubiquitin-like"/>
</dbReference>
<keyword evidence="3" id="KW-1185">Reference proteome</keyword>
<reference evidence="2" key="1">
    <citation type="submission" date="2022-08" db="EMBL/GenBank/DDBJ databases">
        <title>Novel sulfate-reducing endosymbionts in the free-living metamonad Anaeramoeba.</title>
        <authorList>
            <person name="Jerlstrom-Hultqvist J."/>
            <person name="Cepicka I."/>
            <person name="Gallot-Lavallee L."/>
            <person name="Salas-Leiva D."/>
            <person name="Curtis B.A."/>
            <person name="Zahonova K."/>
            <person name="Pipaliya S."/>
            <person name="Dacks J."/>
            <person name="Roger A.J."/>
        </authorList>
    </citation>
    <scope>NUCLEOTIDE SEQUENCE</scope>
    <source>
        <strain evidence="2">Schooner1</strain>
    </source>
</reference>
<name>A0ABQ8YW18_9EUKA</name>
<evidence type="ECO:0000259" key="1">
    <source>
        <dbReference type="PROSITE" id="PS50053"/>
    </source>
</evidence>
<dbReference type="SMART" id="SM00213">
    <property type="entry name" value="UBQ"/>
    <property type="match status" value="1"/>
</dbReference>
<sequence>MQIFVKMLHSGQIFTLEVDPSDTIENVKAKIQDTEGIPPDQQKYFFAGQQLEDGRTLSDYNIQKESTLILSLRLRGGKPVINLYNYNSEHVNTKENEIVETNFRVSSVTLELQKGIQFSSLFPQPKKKDEKKNTVTWKHITIQGKNDEQKISIGKKKYAYLFWECLEETTNKNTTCFGSLLKKENSFCVNIQNLPEFLSDKLMLIGFNVKEINDLIVYWVPQLEKIDDLGWVQVQFLDETSEYSKIAKLDIDPKPNLEKRIFVLFKPLKNQLFDLGELLNIQPIGKREGKGFIAIEWGGMII</sequence>
<dbReference type="Gene3D" id="3.10.20.90">
    <property type="entry name" value="Phosphatidylinositol 3-kinase Catalytic Subunit, Chain A, domain 1"/>
    <property type="match status" value="1"/>
</dbReference>
<dbReference type="PANTHER" id="PTHR10666">
    <property type="entry name" value="UBIQUITIN"/>
    <property type="match status" value="1"/>
</dbReference>
<evidence type="ECO:0000313" key="2">
    <source>
        <dbReference type="EMBL" id="KAJ6248803.1"/>
    </source>
</evidence>
<comment type="caution">
    <text evidence="2">The sequence shown here is derived from an EMBL/GenBank/DDBJ whole genome shotgun (WGS) entry which is preliminary data.</text>
</comment>
<dbReference type="SUPFAM" id="SSF54236">
    <property type="entry name" value="Ubiquitin-like"/>
    <property type="match status" value="1"/>
</dbReference>
<gene>
    <name evidence="2" type="ORF">M0813_17294</name>
</gene>
<accession>A0ABQ8YW18</accession>
<dbReference type="InterPro" id="IPR019956">
    <property type="entry name" value="Ubiquitin_dom"/>
</dbReference>
<evidence type="ECO:0000313" key="3">
    <source>
        <dbReference type="Proteomes" id="UP001150062"/>
    </source>
</evidence>
<organism evidence="2 3">
    <name type="scientific">Anaeramoeba flamelloides</name>
    <dbReference type="NCBI Taxonomy" id="1746091"/>
    <lineage>
        <taxon>Eukaryota</taxon>
        <taxon>Metamonada</taxon>
        <taxon>Anaeramoebidae</taxon>
        <taxon>Anaeramoeba</taxon>
    </lineage>
</organism>
<dbReference type="Proteomes" id="UP001150062">
    <property type="component" value="Unassembled WGS sequence"/>
</dbReference>
<dbReference type="InterPro" id="IPR029071">
    <property type="entry name" value="Ubiquitin-like_domsf"/>
</dbReference>
<dbReference type="PRINTS" id="PR00348">
    <property type="entry name" value="UBIQUITIN"/>
</dbReference>
<feature type="domain" description="Ubiquitin-like" evidence="1">
    <location>
        <begin position="1"/>
        <end position="77"/>
    </location>
</feature>
<protein>
    <recommendedName>
        <fullName evidence="1">Ubiquitin-like domain-containing protein</fullName>
    </recommendedName>
</protein>
<dbReference type="Pfam" id="PF00240">
    <property type="entry name" value="ubiquitin"/>
    <property type="match status" value="1"/>
</dbReference>
<dbReference type="InterPro" id="IPR000626">
    <property type="entry name" value="Ubiquitin-like_dom"/>
</dbReference>
<proteinExistence type="predicted"/>
<dbReference type="EMBL" id="JAOAOG010000106">
    <property type="protein sequence ID" value="KAJ6248803.1"/>
    <property type="molecule type" value="Genomic_DNA"/>
</dbReference>